<protein>
    <submittedName>
        <fullName evidence="4">GNAT family N-acetyltransferase</fullName>
    </submittedName>
</protein>
<gene>
    <name evidence="4" type="ORF">KV397_17015</name>
</gene>
<dbReference type="CDD" id="cd04301">
    <property type="entry name" value="NAT_SF"/>
    <property type="match status" value="1"/>
</dbReference>
<proteinExistence type="predicted"/>
<sequence>MNLQADARGPIIRPRVSGDMAECAEVLRAVHLRDSYPVNWPADAESWLAEVESAWVAEIDGRVVGHVAATISDDDARVVTVERLFVAPSVNGRGIGARLLDVATAHGDAELALLAVADNGHHAQRLYRERGWSLRSRTPITWGGSDASSLLWYELRRNVREDPASG</sequence>
<organism evidence="4 5">
    <name type="scientific">Microbacterium aurugineum</name>
    <dbReference type="NCBI Taxonomy" id="2851642"/>
    <lineage>
        <taxon>Bacteria</taxon>
        <taxon>Bacillati</taxon>
        <taxon>Actinomycetota</taxon>
        <taxon>Actinomycetes</taxon>
        <taxon>Micrococcales</taxon>
        <taxon>Microbacteriaceae</taxon>
        <taxon>Microbacterium</taxon>
    </lineage>
</organism>
<dbReference type="InterPro" id="IPR000182">
    <property type="entry name" value="GNAT_dom"/>
</dbReference>
<dbReference type="RefSeq" id="WP_261811820.1">
    <property type="nucleotide sequence ID" value="NZ_CP078078.1"/>
</dbReference>
<keyword evidence="1" id="KW-0808">Transferase</keyword>
<dbReference type="Gene3D" id="3.40.630.30">
    <property type="match status" value="1"/>
</dbReference>
<keyword evidence="2" id="KW-0012">Acyltransferase</keyword>
<dbReference type="Pfam" id="PF00583">
    <property type="entry name" value="Acetyltransf_1"/>
    <property type="match status" value="1"/>
</dbReference>
<dbReference type="SUPFAM" id="SSF55729">
    <property type="entry name" value="Acyl-CoA N-acyltransferases (Nat)"/>
    <property type="match status" value="1"/>
</dbReference>
<dbReference type="PANTHER" id="PTHR43877">
    <property type="entry name" value="AMINOALKYLPHOSPHONATE N-ACETYLTRANSFERASE-RELATED-RELATED"/>
    <property type="match status" value="1"/>
</dbReference>
<evidence type="ECO:0000259" key="3">
    <source>
        <dbReference type="PROSITE" id="PS51186"/>
    </source>
</evidence>
<dbReference type="InterPro" id="IPR016181">
    <property type="entry name" value="Acyl_CoA_acyltransferase"/>
</dbReference>
<evidence type="ECO:0000313" key="4">
    <source>
        <dbReference type="EMBL" id="UPL19348.1"/>
    </source>
</evidence>
<dbReference type="PROSITE" id="PS51186">
    <property type="entry name" value="GNAT"/>
    <property type="match status" value="1"/>
</dbReference>
<accession>A0ABY4J619</accession>
<dbReference type="EMBL" id="CP078078">
    <property type="protein sequence ID" value="UPL19348.1"/>
    <property type="molecule type" value="Genomic_DNA"/>
</dbReference>
<feature type="domain" description="N-acetyltransferase" evidence="3">
    <location>
        <begin position="10"/>
        <end position="158"/>
    </location>
</feature>
<keyword evidence="5" id="KW-1185">Reference proteome</keyword>
<reference evidence="4 5" key="1">
    <citation type="submission" date="2021-06" db="EMBL/GenBank/DDBJ databases">
        <title>Genome-based taxonomic framework of Microbacterium strains isolated from marine environment, the description of four new species and reclassification of four preexisting species.</title>
        <authorList>
            <person name="Lee S.D."/>
            <person name="Kim S.-M."/>
            <person name="Byeon Y.-S."/>
            <person name="Yang H.L."/>
            <person name="Kim I.S."/>
        </authorList>
    </citation>
    <scope>NUCLEOTIDE SEQUENCE [LARGE SCALE GENOMIC DNA]</scope>
    <source>
        <strain evidence="4 5">KSW4-10</strain>
    </source>
</reference>
<evidence type="ECO:0000256" key="2">
    <source>
        <dbReference type="ARBA" id="ARBA00023315"/>
    </source>
</evidence>
<evidence type="ECO:0000313" key="5">
    <source>
        <dbReference type="Proteomes" id="UP000830631"/>
    </source>
</evidence>
<dbReference type="Proteomes" id="UP000830631">
    <property type="component" value="Chromosome"/>
</dbReference>
<dbReference type="InterPro" id="IPR050832">
    <property type="entry name" value="Bact_Acetyltransf"/>
</dbReference>
<evidence type="ECO:0000256" key="1">
    <source>
        <dbReference type="ARBA" id="ARBA00022679"/>
    </source>
</evidence>
<name>A0ABY4J619_9MICO</name>